<evidence type="ECO:0000256" key="1">
    <source>
        <dbReference type="ARBA" id="ARBA00004571"/>
    </source>
</evidence>
<evidence type="ECO:0000256" key="4">
    <source>
        <dbReference type="ARBA" id="ARBA00022692"/>
    </source>
</evidence>
<accession>A0A1T4RZY3</accession>
<dbReference type="InterPro" id="IPR012910">
    <property type="entry name" value="Plug_dom"/>
</dbReference>
<keyword evidence="6" id="KW-0472">Membrane</keyword>
<evidence type="ECO:0000256" key="7">
    <source>
        <dbReference type="ARBA" id="ARBA00023237"/>
    </source>
</evidence>
<evidence type="ECO:0000313" key="9">
    <source>
        <dbReference type="EMBL" id="SKA21525.1"/>
    </source>
</evidence>
<keyword evidence="4" id="KW-0812">Transmembrane</keyword>
<dbReference type="STRING" id="28136.SAMN02745202_02515"/>
<dbReference type="InterPro" id="IPR037066">
    <property type="entry name" value="Plug_dom_sf"/>
</dbReference>
<dbReference type="GO" id="GO:0044718">
    <property type="term" value="P:siderophore transmembrane transport"/>
    <property type="evidence" value="ECO:0007669"/>
    <property type="project" value="TreeGrafter"/>
</dbReference>
<dbReference type="GO" id="GO:0009279">
    <property type="term" value="C:cell outer membrane"/>
    <property type="evidence" value="ECO:0007669"/>
    <property type="project" value="UniProtKB-SubCell"/>
</dbReference>
<comment type="subcellular location">
    <subcellularLocation>
        <location evidence="1">Cell outer membrane</location>
        <topology evidence="1">Multi-pass membrane protein</topology>
    </subcellularLocation>
</comment>
<dbReference type="InterPro" id="IPR036942">
    <property type="entry name" value="Beta-barrel_TonB_sf"/>
</dbReference>
<reference evidence="9 10" key="1">
    <citation type="submission" date="2017-02" db="EMBL/GenBank/DDBJ databases">
        <authorList>
            <person name="Peterson S.W."/>
        </authorList>
    </citation>
    <scope>NUCLEOTIDE SEQUENCE [LARGE SCALE GENOMIC DNA]</scope>
    <source>
        <strain evidence="9 10">ATCC 43324</strain>
    </source>
</reference>
<sequence length="942" mass="106685">MFDNVQTVVFIVFKMSVDASLLDCNRRILSFLLGTILLIGGLSAHADVPDKRITFIVSDKKGDRLPFASMYVEGPDRRFTFDDKGTLLLDRALFQGKHTRITISYIGKVALTSQLSGAQIKTQDTFRFTLEDDNLYIKDVQVNAVRESRQSNSSIIIQRNTIDNIQAYSLADVMQTLPGKAILNSDMHNASFLTLRSALSGSIENPLDVYSRSKINDYTRNAAFGISYVIDGTPISNNVNMQLDSYGKWGGVKMFDRRFNTDNNENVANGNDLRLIPASSIESIEVISGVAPAKYGDLSNGAVIINRRAGLTPFYGSVKVQYDIFNASIGKGLSLGEKYGLLNFNIDYLYSTRDKRDKLKTNKNIALNTTWTKTLNSSLHWDNTLSLDLSKSLDGLKNDPDAVLNRTKTDQSSLRLATRGALSPRGSLIDMIDYNLSFSLSRQYDMHEEYITNRYRSIITDAYTNGLHETDIAPPYYVSKLEIEGIPLSLYGNMEVNKTLKQGKSSHHLSLGVFGKYEANLGKGKIFDAEHPFYDGGQGGRGDRSYKFRNRIRILQYGGYLQDKLSLPIGRNMLSITGGLRLEAQRERLVVSPRINGLFLMDNGLSFNAAYGISYKIPATAYLYPENVYFDRLVFSNYSDNSNERLYLYQTKVIDPTNHNLKSPYTHNFELGATYRKHGFSTSLTSYMKIDMRGITSKMILDTMYVQNFKKTGQEPSGRPTYAPDGGLQLITDSYYMPVNSLYSRNCGVELIGNIDNIRPLGISVNYSVVYNYSFYYARGERSTGTVDMEKEAVMGIYAPLKNSSDEVISTLSITKQIPVIGLILNLRLQNFWYRHYHRYGFSVYPVGYYNKNFQIVRFRGAEAEEPKWAYLRLTDSEPVNINQPIIVPNCHLRVSKELGRKLRLSCYVNNVFNYRPYIERQGTRIYFNQAPTISMDISYKF</sequence>
<evidence type="ECO:0000313" key="10">
    <source>
        <dbReference type="Proteomes" id="UP000190065"/>
    </source>
</evidence>
<dbReference type="Gene3D" id="2.40.170.20">
    <property type="entry name" value="TonB-dependent receptor, beta-barrel domain"/>
    <property type="match status" value="1"/>
</dbReference>
<keyword evidence="9" id="KW-0675">Receptor</keyword>
<evidence type="ECO:0000259" key="8">
    <source>
        <dbReference type="Pfam" id="PF07715"/>
    </source>
</evidence>
<keyword evidence="5" id="KW-0732">Signal</keyword>
<proteinExistence type="predicted"/>
<organism evidence="9 10">
    <name type="scientific">Segatella oulorum</name>
    <dbReference type="NCBI Taxonomy" id="28136"/>
    <lineage>
        <taxon>Bacteria</taxon>
        <taxon>Pseudomonadati</taxon>
        <taxon>Bacteroidota</taxon>
        <taxon>Bacteroidia</taxon>
        <taxon>Bacteroidales</taxon>
        <taxon>Prevotellaceae</taxon>
        <taxon>Segatella</taxon>
    </lineage>
</organism>
<dbReference type="PANTHER" id="PTHR30069:SF29">
    <property type="entry name" value="HEMOGLOBIN AND HEMOGLOBIN-HAPTOGLOBIN-BINDING PROTEIN 1-RELATED"/>
    <property type="match status" value="1"/>
</dbReference>
<evidence type="ECO:0000256" key="3">
    <source>
        <dbReference type="ARBA" id="ARBA00022452"/>
    </source>
</evidence>
<keyword evidence="3" id="KW-1134">Transmembrane beta strand</keyword>
<dbReference type="EMBL" id="FUXK01000045">
    <property type="protein sequence ID" value="SKA21525.1"/>
    <property type="molecule type" value="Genomic_DNA"/>
</dbReference>
<dbReference type="GO" id="GO:0015344">
    <property type="term" value="F:siderophore uptake transmembrane transporter activity"/>
    <property type="evidence" value="ECO:0007669"/>
    <property type="project" value="TreeGrafter"/>
</dbReference>
<dbReference type="PANTHER" id="PTHR30069">
    <property type="entry name" value="TONB-DEPENDENT OUTER MEMBRANE RECEPTOR"/>
    <property type="match status" value="1"/>
</dbReference>
<dbReference type="Proteomes" id="UP000190065">
    <property type="component" value="Unassembled WGS sequence"/>
</dbReference>
<dbReference type="SUPFAM" id="SSF56935">
    <property type="entry name" value="Porins"/>
    <property type="match status" value="1"/>
</dbReference>
<dbReference type="Pfam" id="PF07715">
    <property type="entry name" value="Plug"/>
    <property type="match status" value="1"/>
</dbReference>
<name>A0A1T4RZY3_9BACT</name>
<keyword evidence="7" id="KW-0998">Cell outer membrane</keyword>
<dbReference type="AlphaFoldDB" id="A0A1T4RZY3"/>
<evidence type="ECO:0000256" key="2">
    <source>
        <dbReference type="ARBA" id="ARBA00022448"/>
    </source>
</evidence>
<gene>
    <name evidence="9" type="ORF">SAMN02745202_02515</name>
</gene>
<evidence type="ECO:0000256" key="6">
    <source>
        <dbReference type="ARBA" id="ARBA00023136"/>
    </source>
</evidence>
<feature type="domain" description="TonB-dependent receptor plug" evidence="8">
    <location>
        <begin position="151"/>
        <end position="302"/>
    </location>
</feature>
<evidence type="ECO:0000256" key="5">
    <source>
        <dbReference type="ARBA" id="ARBA00022729"/>
    </source>
</evidence>
<dbReference type="InterPro" id="IPR039426">
    <property type="entry name" value="TonB-dep_rcpt-like"/>
</dbReference>
<keyword evidence="2" id="KW-0813">Transport</keyword>
<dbReference type="eggNOG" id="COG4771">
    <property type="taxonomic scope" value="Bacteria"/>
</dbReference>
<dbReference type="Gene3D" id="2.170.130.10">
    <property type="entry name" value="TonB-dependent receptor, plug domain"/>
    <property type="match status" value="1"/>
</dbReference>
<protein>
    <submittedName>
        <fullName evidence="9">TonB dependent receptor</fullName>
    </submittedName>
</protein>